<evidence type="ECO:0000256" key="6">
    <source>
        <dbReference type="ARBA" id="ARBA00023196"/>
    </source>
</evidence>
<keyword evidence="5 8" id="KW-0472">Membrane</keyword>
<evidence type="ECO:0000256" key="7">
    <source>
        <dbReference type="ARBA" id="ARBA00023310"/>
    </source>
</evidence>
<dbReference type="EMBL" id="PZEV01000008">
    <property type="protein sequence ID" value="PTI51791.1"/>
    <property type="molecule type" value="Genomic_DNA"/>
</dbReference>
<keyword evidence="7 8" id="KW-0066">ATP synthesis</keyword>
<dbReference type="AlphaFoldDB" id="A0A2T4Q1Z3"/>
<reference evidence="9 10" key="1">
    <citation type="journal article" date="2016" name="Front. Microbiol.">
        <title>Comprehensive Phylogenetic Analysis of Bovine Non-aureus Staphylococci Species Based on Whole-Genome Sequencing.</title>
        <authorList>
            <person name="Naushad S."/>
            <person name="Barkema H.W."/>
            <person name="Luby C."/>
            <person name="Condas L.A."/>
            <person name="Nobrega D.B."/>
            <person name="Carson D.A."/>
            <person name="De Buck J."/>
        </authorList>
    </citation>
    <scope>NUCLEOTIDE SEQUENCE [LARGE SCALE GENOMIC DNA]</scope>
    <source>
        <strain evidence="9 10">SNUC 2993</strain>
    </source>
</reference>
<keyword evidence="8" id="KW-1003">Cell membrane</keyword>
<dbReference type="NCBIfam" id="NF004399">
    <property type="entry name" value="PRK05758.1-1"/>
    <property type="match status" value="1"/>
</dbReference>
<evidence type="ECO:0000256" key="3">
    <source>
        <dbReference type="ARBA" id="ARBA00022781"/>
    </source>
</evidence>
<dbReference type="SUPFAM" id="SSF47928">
    <property type="entry name" value="N-terminal domain of the delta subunit of the F1F0-ATP synthase"/>
    <property type="match status" value="1"/>
</dbReference>
<dbReference type="PRINTS" id="PR00125">
    <property type="entry name" value="ATPASEDELTA"/>
</dbReference>
<comment type="caution">
    <text evidence="9">The sequence shown here is derived from an EMBL/GenBank/DDBJ whole genome shotgun (WGS) entry which is preliminary data.</text>
</comment>
<evidence type="ECO:0000256" key="5">
    <source>
        <dbReference type="ARBA" id="ARBA00023136"/>
    </source>
</evidence>
<name>A0A2T4Q1Z3_STAWA</name>
<keyword evidence="6 8" id="KW-0139">CF(1)</keyword>
<evidence type="ECO:0000313" key="9">
    <source>
        <dbReference type="EMBL" id="PTI51791.1"/>
    </source>
</evidence>
<dbReference type="GO" id="GO:0045259">
    <property type="term" value="C:proton-transporting ATP synthase complex"/>
    <property type="evidence" value="ECO:0007669"/>
    <property type="project" value="UniProtKB-KW"/>
</dbReference>
<dbReference type="PANTHER" id="PTHR11910">
    <property type="entry name" value="ATP SYNTHASE DELTA CHAIN"/>
    <property type="match status" value="1"/>
</dbReference>
<organism evidence="9 10">
    <name type="scientific">Staphylococcus warneri</name>
    <dbReference type="NCBI Taxonomy" id="1292"/>
    <lineage>
        <taxon>Bacteria</taxon>
        <taxon>Bacillati</taxon>
        <taxon>Bacillota</taxon>
        <taxon>Bacilli</taxon>
        <taxon>Bacillales</taxon>
        <taxon>Staphylococcaceae</taxon>
        <taxon>Staphylococcus</taxon>
    </lineage>
</organism>
<evidence type="ECO:0000256" key="4">
    <source>
        <dbReference type="ARBA" id="ARBA00023065"/>
    </source>
</evidence>
<dbReference type="GO" id="GO:0046933">
    <property type="term" value="F:proton-transporting ATP synthase activity, rotational mechanism"/>
    <property type="evidence" value="ECO:0007669"/>
    <property type="project" value="UniProtKB-UniRule"/>
</dbReference>
<dbReference type="NCBIfam" id="TIGR01145">
    <property type="entry name" value="ATP_synt_delta"/>
    <property type="match status" value="1"/>
</dbReference>
<dbReference type="Proteomes" id="UP000240717">
    <property type="component" value="Unassembled WGS sequence"/>
</dbReference>
<evidence type="ECO:0000256" key="2">
    <source>
        <dbReference type="ARBA" id="ARBA00022448"/>
    </source>
</evidence>
<keyword evidence="3 8" id="KW-0375">Hydrogen ion transport</keyword>
<protein>
    <recommendedName>
        <fullName evidence="8">ATP synthase subunit delta</fullName>
    </recommendedName>
    <alternativeName>
        <fullName evidence="8">ATP synthase F(1) sector subunit delta</fullName>
    </alternativeName>
    <alternativeName>
        <fullName evidence="8">F-type ATPase subunit delta</fullName>
        <shortName evidence="8">F-ATPase subunit delta</shortName>
    </alternativeName>
</protein>
<sequence>MAKIADKYAKALFDVSADTNQLDNIYEELEVISHSSFDYIKDLKAIDSNPKLTLQKRQSFVENVYGDANQYIVNMLKVLAENRHISYIEDVFKAFQSQYNQHNNQDFALIESTYDLNDDEISKIVELVKQQTNLSKVIVNTKINQDLIGGFRVKVGTTVMDGSVKNDLVQLQRKFKRAN</sequence>
<evidence type="ECO:0000313" key="10">
    <source>
        <dbReference type="Proteomes" id="UP000240717"/>
    </source>
</evidence>
<keyword evidence="4 8" id="KW-0406">Ion transport</keyword>
<dbReference type="STRING" id="1194526.A284_03935"/>
<evidence type="ECO:0000256" key="8">
    <source>
        <dbReference type="HAMAP-Rule" id="MF_01416"/>
    </source>
</evidence>
<dbReference type="GO" id="GO:0005886">
    <property type="term" value="C:plasma membrane"/>
    <property type="evidence" value="ECO:0007669"/>
    <property type="project" value="UniProtKB-SubCell"/>
</dbReference>
<comment type="function">
    <text evidence="8">F(1)F(0) ATP synthase produces ATP from ADP in the presence of a proton or sodium gradient. F-type ATPases consist of two structural domains, F(1) containing the extramembraneous catalytic core and F(0) containing the membrane proton channel, linked together by a central stalk and a peripheral stalk. During catalysis, ATP synthesis in the catalytic domain of F(1) is coupled via a rotary mechanism of the central stalk subunits to proton translocation.</text>
</comment>
<comment type="function">
    <text evidence="8">This protein is part of the stalk that links CF(0) to CF(1). It either transmits conformational changes from CF(0) to CF(1) or is implicated in proton conduction.</text>
</comment>
<dbReference type="Gene3D" id="1.10.520.20">
    <property type="entry name" value="N-terminal domain of the delta subunit of the F1F0-ATP synthase"/>
    <property type="match status" value="1"/>
</dbReference>
<dbReference type="RefSeq" id="WP_002451656.1">
    <property type="nucleotide sequence ID" value="NZ_CP054017.1"/>
</dbReference>
<dbReference type="InterPro" id="IPR000711">
    <property type="entry name" value="ATPase_OSCP/dsu"/>
</dbReference>
<comment type="subcellular location">
    <subcellularLocation>
        <location evidence="8">Cell membrane</location>
        <topology evidence="8">Peripheral membrane protein</topology>
    </subcellularLocation>
    <subcellularLocation>
        <location evidence="1">Membrane</location>
    </subcellularLocation>
</comment>
<keyword evidence="2 8" id="KW-0813">Transport</keyword>
<dbReference type="Pfam" id="PF00213">
    <property type="entry name" value="OSCP"/>
    <property type="match status" value="1"/>
</dbReference>
<proteinExistence type="inferred from homology"/>
<dbReference type="HAMAP" id="MF_01416">
    <property type="entry name" value="ATP_synth_delta_bact"/>
    <property type="match status" value="1"/>
</dbReference>
<dbReference type="PROSITE" id="PS00389">
    <property type="entry name" value="ATPASE_DELTA"/>
    <property type="match status" value="1"/>
</dbReference>
<dbReference type="InterPro" id="IPR026015">
    <property type="entry name" value="ATP_synth_OSCP/delta_N_sf"/>
</dbReference>
<gene>
    <name evidence="8" type="primary">atpH</name>
    <name evidence="9" type="ORF">BU085_03670</name>
</gene>
<evidence type="ECO:0000256" key="1">
    <source>
        <dbReference type="ARBA" id="ARBA00004370"/>
    </source>
</evidence>
<dbReference type="InterPro" id="IPR020781">
    <property type="entry name" value="ATPase_OSCP/d_CS"/>
</dbReference>
<accession>A0A2T4Q1Z3</accession>
<comment type="similarity">
    <text evidence="8">Belongs to the ATPase delta chain family.</text>
</comment>